<organism evidence="2 3">
    <name type="scientific">Cnuella takakiae</name>
    <dbReference type="NCBI Taxonomy" id="1302690"/>
    <lineage>
        <taxon>Bacteria</taxon>
        <taxon>Pseudomonadati</taxon>
        <taxon>Bacteroidota</taxon>
        <taxon>Chitinophagia</taxon>
        <taxon>Chitinophagales</taxon>
        <taxon>Chitinophagaceae</taxon>
        <taxon>Cnuella</taxon>
    </lineage>
</organism>
<proteinExistence type="predicted"/>
<feature type="transmembrane region" description="Helical" evidence="1">
    <location>
        <begin position="6"/>
        <end position="22"/>
    </location>
</feature>
<evidence type="ECO:0000313" key="2">
    <source>
        <dbReference type="EMBL" id="SHG15711.1"/>
    </source>
</evidence>
<gene>
    <name evidence="2" type="ORF">SAMN05444008_11969</name>
</gene>
<keyword evidence="3" id="KW-1185">Reference proteome</keyword>
<keyword evidence="1" id="KW-1133">Transmembrane helix</keyword>
<evidence type="ECO:0000256" key="1">
    <source>
        <dbReference type="SAM" id="Phobius"/>
    </source>
</evidence>
<accession>A0A1M5HII0</accession>
<evidence type="ECO:0000313" key="3">
    <source>
        <dbReference type="Proteomes" id="UP000184368"/>
    </source>
</evidence>
<protein>
    <submittedName>
        <fullName evidence="2">Uncharacterized protein</fullName>
    </submittedName>
</protein>
<dbReference type="Proteomes" id="UP000184368">
    <property type="component" value="Unassembled WGS sequence"/>
</dbReference>
<keyword evidence="1" id="KW-0472">Membrane</keyword>
<reference evidence="2 3" key="1">
    <citation type="submission" date="2016-11" db="EMBL/GenBank/DDBJ databases">
        <authorList>
            <person name="Jaros S."/>
            <person name="Januszkiewicz K."/>
            <person name="Wedrychowicz H."/>
        </authorList>
    </citation>
    <scope>NUCLEOTIDE SEQUENCE [LARGE SCALE GENOMIC DNA]</scope>
    <source>
        <strain evidence="2 3">DSM 26897</strain>
    </source>
</reference>
<keyword evidence="1" id="KW-0812">Transmembrane</keyword>
<dbReference type="EMBL" id="FQUO01000019">
    <property type="protein sequence ID" value="SHG15711.1"/>
    <property type="molecule type" value="Genomic_DNA"/>
</dbReference>
<sequence>MFPVWFFMIMIGIIGYLLYLTRPNEDSFVVISRNGLRKMQGWFRGRVSGRG</sequence>
<dbReference type="AlphaFoldDB" id="A0A1M5HII0"/>
<name>A0A1M5HII0_9BACT</name>